<evidence type="ECO:0000313" key="1">
    <source>
        <dbReference type="EMBL" id="TLX41178.1"/>
    </source>
</evidence>
<dbReference type="OrthoDB" id="8050875at2"/>
<dbReference type="Proteomes" id="UP000305131">
    <property type="component" value="Unassembled WGS sequence"/>
</dbReference>
<gene>
    <name evidence="1" type="ORF">FBQ73_19835</name>
</gene>
<evidence type="ECO:0008006" key="3">
    <source>
        <dbReference type="Google" id="ProtNLM"/>
    </source>
</evidence>
<dbReference type="GeneID" id="95775708"/>
<comment type="caution">
    <text evidence="1">The sequence shown here is derived from an EMBL/GenBank/DDBJ whole genome shotgun (WGS) entry which is preliminary data.</text>
</comment>
<name>A0A6C1KA72_XANAU</name>
<protein>
    <recommendedName>
        <fullName evidence="3">Glycosyltransferase</fullName>
    </recommendedName>
</protein>
<sequence>MRDLADYSLKDWLAGAPLAHRLRRARNRVVDLVYARRQADGQAALVARLKAERAPAMAFTVAFNMPEAIDLLAQAMARFLPGTPLVVCDNSTDPAARAAIAALCAERDIAYCPLPPSPYRGGRNGSRSHAVALNWIWANLVRPAAPPVVALLDHDLLPLQADDLTARVAAQPCYGMARHGEGNGAWYLWPGFSVFNYKAVQALPLDFGTDTPLTLDTGGQNWNVLYRRLDRDALAFAETRTVFVADPGTGTGEDHLLVDGWLHAGGAGHGTRGRAFDTVARAFAADPDGLLARLRAGADATTASGAAT</sequence>
<dbReference type="RefSeq" id="WP_138401220.1">
    <property type="nucleotide sequence ID" value="NZ_JBAFVI010000003.1"/>
</dbReference>
<reference evidence="1 2" key="1">
    <citation type="submission" date="2019-05" db="EMBL/GenBank/DDBJ databases">
        <authorList>
            <person name="Zhou X."/>
        </authorList>
    </citation>
    <scope>NUCLEOTIDE SEQUENCE [LARGE SCALE GENOMIC DNA]</scope>
    <source>
        <strain evidence="1 2">DSM 432</strain>
    </source>
</reference>
<accession>A0A6C1KA72</accession>
<dbReference type="EMBL" id="VAUP01000038">
    <property type="protein sequence ID" value="TLX41178.1"/>
    <property type="molecule type" value="Genomic_DNA"/>
</dbReference>
<evidence type="ECO:0000313" key="2">
    <source>
        <dbReference type="Proteomes" id="UP000305131"/>
    </source>
</evidence>
<dbReference type="AlphaFoldDB" id="A0A6C1KA72"/>
<proteinExistence type="predicted"/>
<organism evidence="1 2">
    <name type="scientific">Xanthobacter autotrophicus</name>
    <dbReference type="NCBI Taxonomy" id="280"/>
    <lineage>
        <taxon>Bacteria</taxon>
        <taxon>Pseudomonadati</taxon>
        <taxon>Pseudomonadota</taxon>
        <taxon>Alphaproteobacteria</taxon>
        <taxon>Hyphomicrobiales</taxon>
        <taxon>Xanthobacteraceae</taxon>
        <taxon>Xanthobacter</taxon>
    </lineage>
</organism>